<evidence type="ECO:0000256" key="4">
    <source>
        <dbReference type="ARBA" id="ARBA00022679"/>
    </source>
</evidence>
<keyword evidence="4" id="KW-0808">Transferase</keyword>
<keyword evidence="8" id="KW-1133">Transmembrane helix</keyword>
<protein>
    <recommendedName>
        <fullName evidence="2">histidine kinase</fullName>
        <ecNumber evidence="2">2.7.13.3</ecNumber>
    </recommendedName>
</protein>
<evidence type="ECO:0000256" key="7">
    <source>
        <dbReference type="ARBA" id="ARBA00022840"/>
    </source>
</evidence>
<dbReference type="RefSeq" id="WP_088521150.1">
    <property type="nucleotide sequence ID" value="NZ_FYDG01000006.1"/>
</dbReference>
<dbReference type="InterPro" id="IPR035965">
    <property type="entry name" value="PAS-like_dom_sf"/>
</dbReference>
<dbReference type="EC" id="2.7.13.3" evidence="2"/>
<keyword evidence="11" id="KW-1185">Reference proteome</keyword>
<dbReference type="Pfam" id="PF08448">
    <property type="entry name" value="PAS_4"/>
    <property type="match status" value="1"/>
</dbReference>
<evidence type="ECO:0000259" key="9">
    <source>
        <dbReference type="SMART" id="SM00911"/>
    </source>
</evidence>
<evidence type="ECO:0000256" key="1">
    <source>
        <dbReference type="ARBA" id="ARBA00000085"/>
    </source>
</evidence>
<dbReference type="InterPro" id="IPR011102">
    <property type="entry name" value="Sig_transdc_His_kinase_HWE"/>
</dbReference>
<evidence type="ECO:0000313" key="11">
    <source>
        <dbReference type="Proteomes" id="UP000198418"/>
    </source>
</evidence>
<feature type="transmembrane region" description="Helical" evidence="8">
    <location>
        <begin position="37"/>
        <end position="60"/>
    </location>
</feature>
<dbReference type="AlphaFoldDB" id="A0A212RQN2"/>
<feature type="domain" description="Signal transduction histidine kinase HWE region" evidence="9">
    <location>
        <begin position="246"/>
        <end position="329"/>
    </location>
</feature>
<name>A0A212RQN2_RHOAC</name>
<reference evidence="11" key="1">
    <citation type="submission" date="2017-06" db="EMBL/GenBank/DDBJ databases">
        <authorList>
            <person name="Varghese N."/>
            <person name="Submissions S."/>
        </authorList>
    </citation>
    <scope>NUCLEOTIDE SEQUENCE [LARGE SCALE GENOMIC DNA]</scope>
    <source>
        <strain evidence="11">DSM 137</strain>
    </source>
</reference>
<keyword evidence="6 10" id="KW-0418">Kinase</keyword>
<comment type="catalytic activity">
    <reaction evidence="1">
        <text>ATP + protein L-histidine = ADP + protein N-phospho-L-histidine.</text>
        <dbReference type="EC" id="2.7.13.3"/>
    </reaction>
</comment>
<evidence type="ECO:0000256" key="2">
    <source>
        <dbReference type="ARBA" id="ARBA00012438"/>
    </source>
</evidence>
<feature type="transmembrane region" description="Helical" evidence="8">
    <location>
        <begin position="72"/>
        <end position="95"/>
    </location>
</feature>
<evidence type="ECO:0000256" key="6">
    <source>
        <dbReference type="ARBA" id="ARBA00022777"/>
    </source>
</evidence>
<evidence type="ECO:0000256" key="5">
    <source>
        <dbReference type="ARBA" id="ARBA00022741"/>
    </source>
</evidence>
<keyword evidence="5" id="KW-0547">Nucleotide-binding</keyword>
<keyword evidence="3" id="KW-0597">Phosphoprotein</keyword>
<dbReference type="Proteomes" id="UP000198418">
    <property type="component" value="Unassembled WGS sequence"/>
</dbReference>
<evidence type="ECO:0000313" key="10">
    <source>
        <dbReference type="EMBL" id="SNB74847.1"/>
    </source>
</evidence>
<gene>
    <name evidence="10" type="ORF">SAMN06265338_106139</name>
</gene>
<organism evidence="10 11">
    <name type="scientific">Rhodoblastus acidophilus</name>
    <name type="common">Rhodopseudomonas acidophila</name>
    <dbReference type="NCBI Taxonomy" id="1074"/>
    <lineage>
        <taxon>Bacteria</taxon>
        <taxon>Pseudomonadati</taxon>
        <taxon>Pseudomonadota</taxon>
        <taxon>Alphaproteobacteria</taxon>
        <taxon>Hyphomicrobiales</taxon>
        <taxon>Rhodoblastaceae</taxon>
        <taxon>Rhodoblastus</taxon>
    </lineage>
</organism>
<dbReference type="SMART" id="SM00911">
    <property type="entry name" value="HWE_HK"/>
    <property type="match status" value="1"/>
</dbReference>
<dbReference type="Gene3D" id="3.30.450.20">
    <property type="entry name" value="PAS domain"/>
    <property type="match status" value="1"/>
</dbReference>
<dbReference type="SUPFAM" id="SSF55785">
    <property type="entry name" value="PYP-like sensor domain (PAS domain)"/>
    <property type="match status" value="1"/>
</dbReference>
<dbReference type="Pfam" id="PF07536">
    <property type="entry name" value="HWE_HK"/>
    <property type="match status" value="1"/>
</dbReference>
<dbReference type="PANTHER" id="PTHR41523">
    <property type="entry name" value="TWO-COMPONENT SYSTEM SENSOR PROTEIN"/>
    <property type="match status" value="1"/>
</dbReference>
<keyword evidence="8" id="KW-0812">Transmembrane</keyword>
<dbReference type="EMBL" id="FYDG01000006">
    <property type="protein sequence ID" value="SNB74847.1"/>
    <property type="molecule type" value="Genomic_DNA"/>
</dbReference>
<dbReference type="GO" id="GO:0005524">
    <property type="term" value="F:ATP binding"/>
    <property type="evidence" value="ECO:0007669"/>
    <property type="project" value="UniProtKB-KW"/>
</dbReference>
<dbReference type="InterPro" id="IPR013656">
    <property type="entry name" value="PAS_4"/>
</dbReference>
<evidence type="ECO:0000256" key="8">
    <source>
        <dbReference type="SAM" id="Phobius"/>
    </source>
</evidence>
<dbReference type="OrthoDB" id="9813940at2"/>
<proteinExistence type="predicted"/>
<keyword evidence="8" id="KW-0472">Membrane</keyword>
<evidence type="ECO:0000256" key="3">
    <source>
        <dbReference type="ARBA" id="ARBA00022553"/>
    </source>
</evidence>
<feature type="transmembrane region" description="Helical" evidence="8">
    <location>
        <begin position="6"/>
        <end position="25"/>
    </location>
</feature>
<dbReference type="PANTHER" id="PTHR41523:SF7">
    <property type="entry name" value="HISTIDINE KINASE"/>
    <property type="match status" value="1"/>
</dbReference>
<accession>A0A212RQN2</accession>
<sequence length="437" mass="47679">MRFVSDVAVGIACVSAGSAVFVYLLRRSALVEDARRAGWFAIVGLFCFGLACFLDAFTLYAPATPLTESLEIVSVSVALTLSLACWGLIPGLVAIPSPRDLLRKNARLERAVIERTRALDEANQRFIHALKTTRVSMAQQDLNLRYQWVHNLPKGLDAHPFVGALPGDVFPAAAQENVRAAGLRALAEKRLVHNELVVELDGETRYFDQSIEPLWRDGEVVGLLTTAIDATEHRRRQDELTLLLRELTHRTKNVLAVIQGIARQSSRSATDVQDFVRCFNGRIRALALTHELLVETQWRGVDLQRLLTAVWGAAAPTGTGGGLVLRGPACVLGSECAQYVALAIHEMAVNALTHLEGDGPPVVLVNWSAVAADGFDGVELSWREKGSAPFAPACEFARALVEDLLPRAVEGRSRIAHDGDGLLWTLRIDGKQIRLPA</sequence>
<dbReference type="GO" id="GO:0004673">
    <property type="term" value="F:protein histidine kinase activity"/>
    <property type="evidence" value="ECO:0007669"/>
    <property type="project" value="UniProtKB-EC"/>
</dbReference>
<keyword evidence="7" id="KW-0067">ATP-binding</keyword>